<feature type="compositionally biased region" description="Low complexity" evidence="1">
    <location>
        <begin position="473"/>
        <end position="498"/>
    </location>
</feature>
<evidence type="ECO:0000313" key="4">
    <source>
        <dbReference type="Proteomes" id="UP001497392"/>
    </source>
</evidence>
<sequence>MCCRERQDQLERAWWEEKAELSAGPAEQGAGGRFSDTKQEPESGHTSWQAFLQGEGQGEAVGQLVRGGLYEVDMLRRRMRCVYWPEHAHRISRGTWFVEKAPDWVPLKETTADELEEAYRGEVWNPARGHTKEQKQGITAARLELRTMTQECKGMYALFVSADEMYLCIDSYSSWITRKLTSTTMVGMRLRRGYTAPAANAAEVDLGREETDDFAARVPVDKLVFVVHGIGQNLSGSNIGEDASNVRHNLRVLAATELPEKDREAGRTEVLPVQWRKHLRLDVDDVAEKLMPPGVRSLRNMLHATAVEVLLYLTPVHCHDMLSSLVEAMNAQFSRFMLRHPDFQGKVSIMAHSLGSVLTYDILCNQPDLYSALNVRPLSASPSNRRSSAPDLQLEALRSTELSGGMGRPGSSEDLASPPSLGSVGKTGSGIHPELVDLTCMLSPGSSNSQEGQRDEEKRLRVENMRLRRELAQAKSAASSAAGPTGSSSPSGSRWQAAATAQEHSQLAPAVPIPDLNFTVDQFFAVGSPLGLFLALRKVDPSKARGLGTRAAAGLMLGAQASQPSCGDGLPAVHRMYNLYHPFDPVGYRMEPLILEGAELRRPVFAAYAKGGRRLHVGMQEMGEDFTAAMNAGAATVTGGMAKASTALFAGIASLKVQAVRAGNSISIRRVDAEENQGLKEDEGNPEEDLVENEALQSSSHGLKNTAIWRLLDGPGATPEVAARTPVANRTAAGRLDFVLQTGPTENPWLSAISSHFGYWTSLDTALFVLRGLHGLDVRQGVSKADAASGSPPATSPTMSPATAAAH</sequence>
<feature type="domain" description="DDHD" evidence="2">
    <location>
        <begin position="516"/>
        <end position="775"/>
    </location>
</feature>
<protein>
    <submittedName>
        <fullName evidence="3">G301 protein</fullName>
    </submittedName>
</protein>
<reference evidence="3 4" key="1">
    <citation type="submission" date="2024-06" db="EMBL/GenBank/DDBJ databases">
        <authorList>
            <person name="Kraege A."/>
            <person name="Thomma B."/>
        </authorList>
    </citation>
    <scope>NUCLEOTIDE SEQUENCE [LARGE SCALE GENOMIC DNA]</scope>
</reference>
<feature type="compositionally biased region" description="Low complexity" evidence="1">
    <location>
        <begin position="785"/>
        <end position="807"/>
    </location>
</feature>
<organism evidence="3 4">
    <name type="scientific">Coccomyxa viridis</name>
    <dbReference type="NCBI Taxonomy" id="1274662"/>
    <lineage>
        <taxon>Eukaryota</taxon>
        <taxon>Viridiplantae</taxon>
        <taxon>Chlorophyta</taxon>
        <taxon>core chlorophytes</taxon>
        <taxon>Trebouxiophyceae</taxon>
        <taxon>Trebouxiophyceae incertae sedis</taxon>
        <taxon>Coccomyxaceae</taxon>
        <taxon>Coccomyxa</taxon>
    </lineage>
</organism>
<feature type="region of interest" description="Disordered" evidence="1">
    <location>
        <begin position="440"/>
        <end position="459"/>
    </location>
</feature>
<dbReference type="Proteomes" id="UP001497392">
    <property type="component" value="Unassembled WGS sequence"/>
</dbReference>
<dbReference type="Pfam" id="PF02862">
    <property type="entry name" value="DDHD"/>
    <property type="match status" value="1"/>
</dbReference>
<feature type="region of interest" description="Disordered" evidence="1">
    <location>
        <begin position="784"/>
        <end position="807"/>
    </location>
</feature>
<dbReference type="InterPro" id="IPR058055">
    <property type="entry name" value="PA-PLA1"/>
</dbReference>
<comment type="caution">
    <text evidence="3">The sequence shown here is derived from an EMBL/GenBank/DDBJ whole genome shotgun (WGS) entry which is preliminary data.</text>
</comment>
<evidence type="ECO:0000313" key="3">
    <source>
        <dbReference type="EMBL" id="CAL5218604.1"/>
    </source>
</evidence>
<dbReference type="PANTHER" id="PTHR23509">
    <property type="entry name" value="PA-PL1 PHOSPHOLIPASE FAMILY"/>
    <property type="match status" value="1"/>
</dbReference>
<evidence type="ECO:0000256" key="1">
    <source>
        <dbReference type="SAM" id="MobiDB-lite"/>
    </source>
</evidence>
<feature type="region of interest" description="Disordered" evidence="1">
    <location>
        <begin position="470"/>
        <end position="503"/>
    </location>
</feature>
<dbReference type="InterPro" id="IPR004177">
    <property type="entry name" value="DDHD_dom"/>
</dbReference>
<dbReference type="SMART" id="SM01127">
    <property type="entry name" value="DDHD"/>
    <property type="match status" value="1"/>
</dbReference>
<proteinExistence type="predicted"/>
<accession>A0ABP1FFD9</accession>
<feature type="region of interest" description="Disordered" evidence="1">
    <location>
        <begin position="402"/>
        <end position="428"/>
    </location>
</feature>
<dbReference type="PROSITE" id="PS51043">
    <property type="entry name" value="DDHD"/>
    <property type="match status" value="1"/>
</dbReference>
<dbReference type="PANTHER" id="PTHR23509:SF10">
    <property type="entry name" value="LD21067P"/>
    <property type="match status" value="1"/>
</dbReference>
<name>A0ABP1FFD9_9CHLO</name>
<keyword evidence="4" id="KW-1185">Reference proteome</keyword>
<gene>
    <name evidence="3" type="primary">g301</name>
    <name evidence="3" type="ORF">VP750_LOCUS263</name>
</gene>
<evidence type="ECO:0000259" key="2">
    <source>
        <dbReference type="PROSITE" id="PS51043"/>
    </source>
</evidence>
<dbReference type="EMBL" id="CAXHTA020000001">
    <property type="protein sequence ID" value="CAL5218604.1"/>
    <property type="molecule type" value="Genomic_DNA"/>
</dbReference>
<feature type="region of interest" description="Disordered" evidence="1">
    <location>
        <begin position="18"/>
        <end position="46"/>
    </location>
</feature>